<gene>
    <name evidence="4" type="primary">hydF</name>
    <name evidence="4" type="ORF">DYH56_00885</name>
</gene>
<feature type="domain" description="Hydrogen maturase F dimerization" evidence="2">
    <location>
        <begin position="180"/>
        <end position="278"/>
    </location>
</feature>
<reference evidence="4 5" key="1">
    <citation type="submission" date="2018-08" db="EMBL/GenBank/DDBJ databases">
        <title>Draft genome sequence of Psychrilyobacter sp. strain SD5 isolated from Black Sea water.</title>
        <authorList>
            <person name="Yadav S."/>
            <person name="Villanueva L."/>
            <person name="Damste J.S.S."/>
        </authorList>
    </citation>
    <scope>NUCLEOTIDE SEQUENCE [LARGE SCALE GENOMIC DNA]</scope>
    <source>
        <strain evidence="4 5">SD5</strain>
    </source>
</reference>
<dbReference type="NCBIfam" id="TIGR00231">
    <property type="entry name" value="small_GTP"/>
    <property type="match status" value="1"/>
</dbReference>
<dbReference type="EMBL" id="QUAJ01000001">
    <property type="protein sequence ID" value="REI43241.1"/>
    <property type="molecule type" value="Genomic_DNA"/>
</dbReference>
<evidence type="ECO:0000313" key="4">
    <source>
        <dbReference type="EMBL" id="REI43241.1"/>
    </source>
</evidence>
<dbReference type="NCBIfam" id="TIGR03918">
    <property type="entry name" value="GTP_HydF"/>
    <property type="match status" value="1"/>
</dbReference>
<protein>
    <submittedName>
        <fullName evidence="4">[FeFe] hydrogenase H-cluster maturation GTPase HydF</fullName>
    </submittedName>
</protein>
<dbReference type="Gene3D" id="3.40.50.11410">
    <property type="match status" value="1"/>
</dbReference>
<dbReference type="Pfam" id="PF18128">
    <property type="entry name" value="HydF_dimer"/>
    <property type="match status" value="1"/>
</dbReference>
<dbReference type="Pfam" id="PF18133">
    <property type="entry name" value="HydF_tetramer"/>
    <property type="match status" value="1"/>
</dbReference>
<dbReference type="PANTHER" id="PTHR42714">
    <property type="entry name" value="TRNA MODIFICATION GTPASE GTPBP3"/>
    <property type="match status" value="1"/>
</dbReference>
<comment type="caution">
    <text evidence="4">The sequence shown here is derived from an EMBL/GenBank/DDBJ whole genome shotgun (WGS) entry which is preliminary data.</text>
</comment>
<dbReference type="InterPro" id="IPR005225">
    <property type="entry name" value="Small_GTP-bd"/>
</dbReference>
<dbReference type="Proteomes" id="UP000263486">
    <property type="component" value="Unassembled WGS sequence"/>
</dbReference>
<dbReference type="InterPro" id="IPR027417">
    <property type="entry name" value="P-loop_NTPase"/>
</dbReference>
<name>A0ABX9KL08_9FUSO</name>
<evidence type="ECO:0000313" key="5">
    <source>
        <dbReference type="Proteomes" id="UP000263486"/>
    </source>
</evidence>
<feature type="domain" description="G" evidence="1">
    <location>
        <begin position="15"/>
        <end position="128"/>
    </location>
</feature>
<dbReference type="SUPFAM" id="SSF52540">
    <property type="entry name" value="P-loop containing nucleoside triphosphate hydrolases"/>
    <property type="match status" value="1"/>
</dbReference>
<dbReference type="Pfam" id="PF01926">
    <property type="entry name" value="MMR_HSR1"/>
    <property type="match status" value="1"/>
</dbReference>
<proteinExistence type="predicted"/>
<feature type="domain" description="Hydrogen maturase F tetramerization" evidence="3">
    <location>
        <begin position="282"/>
        <end position="398"/>
    </location>
</feature>
<dbReference type="Gene3D" id="3.40.50.300">
    <property type="entry name" value="P-loop containing nucleotide triphosphate hydrolases"/>
    <property type="match status" value="1"/>
</dbReference>
<dbReference type="Gene3D" id="3.40.50.11420">
    <property type="match status" value="1"/>
</dbReference>
<keyword evidence="5" id="KW-1185">Reference proteome</keyword>
<dbReference type="InterPro" id="IPR041606">
    <property type="entry name" value="HydF_dimer"/>
</dbReference>
<dbReference type="InterPro" id="IPR006073">
    <property type="entry name" value="GTP-bd"/>
</dbReference>
<organism evidence="4 5">
    <name type="scientific">Psychrilyobacter piezotolerans</name>
    <dbReference type="NCBI Taxonomy" id="2293438"/>
    <lineage>
        <taxon>Bacteria</taxon>
        <taxon>Fusobacteriati</taxon>
        <taxon>Fusobacteriota</taxon>
        <taxon>Fusobacteriia</taxon>
        <taxon>Fusobacteriales</taxon>
        <taxon>Fusobacteriaceae</taxon>
        <taxon>Psychrilyobacter</taxon>
    </lineage>
</organism>
<evidence type="ECO:0000259" key="2">
    <source>
        <dbReference type="Pfam" id="PF18128"/>
    </source>
</evidence>
<dbReference type="InterPro" id="IPR040644">
    <property type="entry name" value="HydF_tetramer"/>
</dbReference>
<dbReference type="InterPro" id="IPR023873">
    <property type="entry name" value="FeFe-hyd_GTPase_HydF"/>
</dbReference>
<evidence type="ECO:0000259" key="1">
    <source>
        <dbReference type="Pfam" id="PF01926"/>
    </source>
</evidence>
<dbReference type="CDD" id="cd00880">
    <property type="entry name" value="Era_like"/>
    <property type="match status" value="1"/>
</dbReference>
<dbReference type="RefSeq" id="WP_114640960.1">
    <property type="nucleotide sequence ID" value="NZ_JAACIO010000001.1"/>
</dbReference>
<sequence length="409" mass="45699">MSNLNKTPSSNRLHISIFGKRNMGKSTLINAITGQNLAIVSDFAGTTTDPIYKAMEILPIGPCVLIDTAGIDDVGALGDLRIKKTMEVVRKTDIALITVDYNGFLEFDYNIIDILNKNNTPFIVVINKADIEKPNSDFLTELENLNYPYINLSAEQKDRMEDMKGLIIQHSPMEFESPSILGDLIEDGDHIVLVIPIDTGMPKGRIILPQVQTMRDILDNSGIIHTCKDTELQATLDGLKHPPKLVITDSQAFERVSAMVPEGVLLTSFSILFARYKGDLNRMVDGAKTLMSLKSGDKFLVSEACTHHVQKDDIGRYKIPKWIDEKIDTGIDFDIVAGRDYPENLKDYKLVIHCGGCTLNRKEMLGRIDISYREGVPILNYGLCIAALYGILDRALKPFPEVNEIWKKK</sequence>
<dbReference type="PANTHER" id="PTHR42714:SF6">
    <property type="entry name" value="TRANSLATION INITIATION FACTOR IF-2"/>
    <property type="match status" value="1"/>
</dbReference>
<evidence type="ECO:0000259" key="3">
    <source>
        <dbReference type="Pfam" id="PF18133"/>
    </source>
</evidence>
<accession>A0ABX9KL08</accession>